<dbReference type="PANTHER" id="PTHR42966:SF1">
    <property type="entry name" value="SIALIC ACID SYNTHASE"/>
    <property type="match status" value="1"/>
</dbReference>
<dbReference type="InterPro" id="IPR051690">
    <property type="entry name" value="PseI-like"/>
</dbReference>
<organism evidence="2 3">
    <name type="scientific">Candidatus Enterococcus moelleringii</name>
    <dbReference type="NCBI Taxonomy" id="2815325"/>
    <lineage>
        <taxon>Bacteria</taxon>
        <taxon>Bacillati</taxon>
        <taxon>Bacillota</taxon>
        <taxon>Bacilli</taxon>
        <taxon>Lactobacillales</taxon>
        <taxon>Enterococcaceae</taxon>
        <taxon>Enterococcus</taxon>
    </lineage>
</organism>
<keyword evidence="3" id="KW-1185">Reference proteome</keyword>
<dbReference type="GO" id="GO:0050462">
    <property type="term" value="F:N-acetylneuraminate synthase activity"/>
    <property type="evidence" value="ECO:0007669"/>
    <property type="project" value="UniProtKB-EC"/>
</dbReference>
<reference evidence="2 3" key="1">
    <citation type="submission" date="2021-03" db="EMBL/GenBank/DDBJ databases">
        <title>Enterococcal diversity collection.</title>
        <authorList>
            <person name="Gilmore M.S."/>
            <person name="Schwartzman J."/>
            <person name="Van Tyne D."/>
            <person name="Martin M."/>
            <person name="Earl A.M."/>
            <person name="Manson A.L."/>
            <person name="Straub T."/>
            <person name="Salamzade R."/>
            <person name="Saavedra J."/>
            <person name="Lebreton F."/>
            <person name="Prichula J."/>
            <person name="Schaufler K."/>
            <person name="Gaca A."/>
            <person name="Sgardioli B."/>
            <person name="Wagenaar J."/>
            <person name="Strong T."/>
        </authorList>
    </citation>
    <scope>NUCLEOTIDE SEQUENCE [LARGE SCALE GENOMIC DNA]</scope>
    <source>
        <strain evidence="2 3">669A</strain>
    </source>
</reference>
<gene>
    <name evidence="2" type="primary">neuB</name>
    <name evidence="2" type="ORF">JZO70_18745</name>
</gene>
<dbReference type="InterPro" id="IPR013785">
    <property type="entry name" value="Aldolase_TIM"/>
</dbReference>
<dbReference type="CDD" id="cd11615">
    <property type="entry name" value="SAF_NeuB_like"/>
    <property type="match status" value="1"/>
</dbReference>
<dbReference type="InterPro" id="IPR057736">
    <property type="entry name" value="SAF_PseI/NeuA/NeuB"/>
</dbReference>
<dbReference type="InterPro" id="IPR013132">
    <property type="entry name" value="PseI/NeuA/B-like_N"/>
</dbReference>
<dbReference type="SUPFAM" id="SSF51269">
    <property type="entry name" value="AFP III-like domain"/>
    <property type="match status" value="1"/>
</dbReference>
<dbReference type="Pfam" id="PF03102">
    <property type="entry name" value="NeuB"/>
    <property type="match status" value="1"/>
</dbReference>
<name>A0ABS3LF08_9ENTE</name>
<dbReference type="NCBIfam" id="TIGR03569">
    <property type="entry name" value="NeuB_NnaB"/>
    <property type="match status" value="1"/>
</dbReference>
<evidence type="ECO:0000259" key="1">
    <source>
        <dbReference type="PROSITE" id="PS50844"/>
    </source>
</evidence>
<keyword evidence="2" id="KW-0808">Transferase</keyword>
<dbReference type="InterPro" id="IPR013974">
    <property type="entry name" value="SAF"/>
</dbReference>
<dbReference type="InterPro" id="IPR020007">
    <property type="entry name" value="NeuB/NeuA"/>
</dbReference>
<dbReference type="SUPFAM" id="SSF51569">
    <property type="entry name" value="Aldolase"/>
    <property type="match status" value="1"/>
</dbReference>
<dbReference type="Proteomes" id="UP000664601">
    <property type="component" value="Unassembled WGS sequence"/>
</dbReference>
<dbReference type="SMART" id="SM00858">
    <property type="entry name" value="SAF"/>
    <property type="match status" value="1"/>
</dbReference>
<dbReference type="Gene3D" id="3.20.20.70">
    <property type="entry name" value="Aldolase class I"/>
    <property type="match status" value="1"/>
</dbReference>
<evidence type="ECO:0000313" key="2">
    <source>
        <dbReference type="EMBL" id="MBO1308222.1"/>
    </source>
</evidence>
<evidence type="ECO:0000313" key="3">
    <source>
        <dbReference type="Proteomes" id="UP000664601"/>
    </source>
</evidence>
<feature type="domain" description="AFP-like" evidence="1">
    <location>
        <begin position="279"/>
        <end position="337"/>
    </location>
</feature>
<dbReference type="Pfam" id="PF08666">
    <property type="entry name" value="SAF"/>
    <property type="match status" value="1"/>
</dbReference>
<dbReference type="EMBL" id="JAFREM010000031">
    <property type="protein sequence ID" value="MBO1308222.1"/>
    <property type="molecule type" value="Genomic_DNA"/>
</dbReference>
<dbReference type="InterPro" id="IPR036732">
    <property type="entry name" value="AFP_Neu5c_C_sf"/>
</dbReference>
<dbReference type="InterPro" id="IPR006190">
    <property type="entry name" value="SAF_AFP_Neu5Ac"/>
</dbReference>
<accession>A0ABS3LF08</accession>
<dbReference type="RefSeq" id="WP_207675216.1">
    <property type="nucleotide sequence ID" value="NZ_JAFREM010000031.1"/>
</dbReference>
<dbReference type="PROSITE" id="PS50844">
    <property type="entry name" value="AFP_LIKE"/>
    <property type="match status" value="1"/>
</dbReference>
<protein>
    <submittedName>
        <fullName evidence="2">N-acetylneuraminate synthase</fullName>
        <ecNumber evidence="2">2.5.1.56</ecNumber>
    </submittedName>
</protein>
<sequence>MYGNTVYIIAEIGVNHNGSLELAIESIDAAKKAGANAVKFQTFKTNKLTTKKAEMASYQKANTQKNESQYDMLSRLELSESDFQAIKNYCEESGIDFLSTPFDEESASFLKKIGIGGFKIGSGDLTNLPFLRKIDMYGLPILLSTGMATMEEVIEATNCFINSPVTVLHCTSNYPADFSDINLLAMNTIKETTGVPIGYSDHSLGYDVAICAVALGAKVLEKHFTLDKNMPGPDHKASLDPAEFLEFTRHIRNAELFLGDGIKRPMPSEESTREVARKSIVLNKDITAGHVISEKDIVVKRPGSGIPPKYYYEIIGKKVIRSLSKDDILKEEDIEWIK</sequence>
<proteinExistence type="predicted"/>
<dbReference type="EC" id="2.5.1.56" evidence="2"/>
<dbReference type="Gene3D" id="3.90.1210.10">
    <property type="entry name" value="Antifreeze-like/N-acetylneuraminic acid synthase C-terminal domain"/>
    <property type="match status" value="1"/>
</dbReference>
<comment type="caution">
    <text evidence="2">The sequence shown here is derived from an EMBL/GenBank/DDBJ whole genome shotgun (WGS) entry which is preliminary data.</text>
</comment>
<dbReference type="PANTHER" id="PTHR42966">
    <property type="entry name" value="N-ACETYLNEURAMINATE SYNTHASE"/>
    <property type="match status" value="1"/>
</dbReference>